<evidence type="ECO:0000256" key="1">
    <source>
        <dbReference type="SAM" id="MobiDB-lite"/>
    </source>
</evidence>
<gene>
    <name evidence="2" type="ORF">BT67DRAFT_179189</name>
</gene>
<dbReference type="PANTHER" id="PTHR47543">
    <property type="entry name" value="OS08G0169600 PROTEIN"/>
    <property type="match status" value="1"/>
</dbReference>
<accession>A0AAN6ZES5</accession>
<feature type="compositionally biased region" description="Pro residues" evidence="1">
    <location>
        <begin position="380"/>
        <end position="394"/>
    </location>
</feature>
<dbReference type="AlphaFoldDB" id="A0AAN6ZES5"/>
<dbReference type="PANTHER" id="PTHR47543:SF2">
    <property type="entry name" value="RNA POLYMERASE II TRANSCRIPTION FACTOR SIII SUBUNIT A"/>
    <property type="match status" value="1"/>
</dbReference>
<feature type="compositionally biased region" description="Basic residues" evidence="1">
    <location>
        <begin position="314"/>
        <end position="323"/>
    </location>
</feature>
<feature type="compositionally biased region" description="Polar residues" evidence="1">
    <location>
        <begin position="331"/>
        <end position="351"/>
    </location>
</feature>
<organism evidence="2 3">
    <name type="scientific">Trichocladium antarcticum</name>
    <dbReference type="NCBI Taxonomy" id="1450529"/>
    <lineage>
        <taxon>Eukaryota</taxon>
        <taxon>Fungi</taxon>
        <taxon>Dikarya</taxon>
        <taxon>Ascomycota</taxon>
        <taxon>Pezizomycotina</taxon>
        <taxon>Sordariomycetes</taxon>
        <taxon>Sordariomycetidae</taxon>
        <taxon>Sordariales</taxon>
        <taxon>Chaetomiaceae</taxon>
        <taxon>Trichocladium</taxon>
    </lineage>
</organism>
<dbReference type="Gene3D" id="6.10.250.3180">
    <property type="match status" value="1"/>
</dbReference>
<dbReference type="GO" id="GO:0070449">
    <property type="term" value="C:elongin complex"/>
    <property type="evidence" value="ECO:0007669"/>
    <property type="project" value="InterPro"/>
</dbReference>
<evidence type="ECO:0008006" key="4">
    <source>
        <dbReference type="Google" id="ProtNLM"/>
    </source>
</evidence>
<keyword evidence="3" id="KW-1185">Reference proteome</keyword>
<reference evidence="2" key="1">
    <citation type="journal article" date="2023" name="Mol. Phylogenet. Evol.">
        <title>Genome-scale phylogeny and comparative genomics of the fungal order Sordariales.</title>
        <authorList>
            <person name="Hensen N."/>
            <person name="Bonometti L."/>
            <person name="Westerberg I."/>
            <person name="Brannstrom I.O."/>
            <person name="Guillou S."/>
            <person name="Cros-Aarteil S."/>
            <person name="Calhoun S."/>
            <person name="Haridas S."/>
            <person name="Kuo A."/>
            <person name="Mondo S."/>
            <person name="Pangilinan J."/>
            <person name="Riley R."/>
            <person name="LaButti K."/>
            <person name="Andreopoulos B."/>
            <person name="Lipzen A."/>
            <person name="Chen C."/>
            <person name="Yan M."/>
            <person name="Daum C."/>
            <person name="Ng V."/>
            <person name="Clum A."/>
            <person name="Steindorff A."/>
            <person name="Ohm R.A."/>
            <person name="Martin F."/>
            <person name="Silar P."/>
            <person name="Natvig D.O."/>
            <person name="Lalanne C."/>
            <person name="Gautier V."/>
            <person name="Ament-Velasquez S.L."/>
            <person name="Kruys A."/>
            <person name="Hutchinson M.I."/>
            <person name="Powell A.J."/>
            <person name="Barry K."/>
            <person name="Miller A.N."/>
            <person name="Grigoriev I.V."/>
            <person name="Debuchy R."/>
            <person name="Gladieux P."/>
            <person name="Hiltunen Thoren M."/>
            <person name="Johannesson H."/>
        </authorList>
    </citation>
    <scope>NUCLEOTIDE SEQUENCE</scope>
    <source>
        <strain evidence="2">CBS 123565</strain>
    </source>
</reference>
<dbReference type="Pfam" id="PF06881">
    <property type="entry name" value="Elongin_A"/>
    <property type="match status" value="1"/>
</dbReference>
<name>A0AAN6ZES5_9PEZI</name>
<reference evidence="2" key="2">
    <citation type="submission" date="2023-05" db="EMBL/GenBank/DDBJ databases">
        <authorList>
            <consortium name="Lawrence Berkeley National Laboratory"/>
            <person name="Steindorff A."/>
            <person name="Hensen N."/>
            <person name="Bonometti L."/>
            <person name="Westerberg I."/>
            <person name="Brannstrom I.O."/>
            <person name="Guillou S."/>
            <person name="Cros-Aarteil S."/>
            <person name="Calhoun S."/>
            <person name="Haridas S."/>
            <person name="Kuo A."/>
            <person name="Mondo S."/>
            <person name="Pangilinan J."/>
            <person name="Riley R."/>
            <person name="Labutti K."/>
            <person name="Andreopoulos B."/>
            <person name="Lipzen A."/>
            <person name="Chen C."/>
            <person name="Yanf M."/>
            <person name="Daum C."/>
            <person name="Ng V."/>
            <person name="Clum A."/>
            <person name="Ohm R."/>
            <person name="Martin F."/>
            <person name="Silar P."/>
            <person name="Natvig D."/>
            <person name="Lalanne C."/>
            <person name="Gautier V."/>
            <person name="Ament-Velasquez S.L."/>
            <person name="Kruys A."/>
            <person name="Hutchinson M.I."/>
            <person name="Powell A.J."/>
            <person name="Barry K."/>
            <person name="Miller A.N."/>
            <person name="Grigoriev I.V."/>
            <person name="Debuchy R."/>
            <person name="Gladieux P."/>
            <person name="Thoren M.H."/>
            <person name="Johannesson H."/>
        </authorList>
    </citation>
    <scope>NUCLEOTIDE SEQUENCE</scope>
    <source>
        <strain evidence="2">CBS 123565</strain>
    </source>
</reference>
<protein>
    <recommendedName>
        <fullName evidence="4">Elongin-A</fullName>
    </recommendedName>
</protein>
<comment type="caution">
    <text evidence="2">The sequence shown here is derived from an EMBL/GenBank/DDBJ whole genome shotgun (WGS) entry which is preliminary data.</text>
</comment>
<dbReference type="GO" id="GO:0006368">
    <property type="term" value="P:transcription elongation by RNA polymerase II"/>
    <property type="evidence" value="ECO:0007669"/>
    <property type="project" value="InterPro"/>
</dbReference>
<proteinExistence type="predicted"/>
<feature type="compositionally biased region" description="Acidic residues" evidence="1">
    <location>
        <begin position="266"/>
        <end position="275"/>
    </location>
</feature>
<dbReference type="EMBL" id="MU853403">
    <property type="protein sequence ID" value="KAK4136445.1"/>
    <property type="molecule type" value="Genomic_DNA"/>
</dbReference>
<dbReference type="Proteomes" id="UP001304895">
    <property type="component" value="Unassembled WGS sequence"/>
</dbReference>
<feature type="compositionally biased region" description="Basic and acidic residues" evidence="1">
    <location>
        <begin position="117"/>
        <end position="126"/>
    </location>
</feature>
<feature type="region of interest" description="Disordered" evidence="1">
    <location>
        <begin position="112"/>
        <end position="157"/>
    </location>
</feature>
<sequence>MPGPRSLVAMCMKVAIENIHHITSLGDLPTEYVYAVLRAVKTANHLHTLEVNSEDIYEETQEHWRRIIAKDFPILSARHNWIPKDPKSWHKVWAKYKALQVQQDADATAKLMQSMAARREEKDSRRPTILSMQESRQLPLPKPKAGPRSWAAQPPREKQTFLQRARKQVAAEGKRFKLSTPTGKLLVAAGQITKAPEAMLNEARIELQSGPKAIRVLAPHGMGSSVTNERERELERRRKENEARLLRVKNEALNKAAAGPNLVTFSDEEDGDFDDGPEHSKDLFGDSESNDCPHGGALSPPSHEGKATSLSRSAPKKPTKAPRRGLLSASPGASTTIQRVATIPTASSDSRPPSKVPASSPPPSVSAKPAAPHRATTLPTNPPNPAGPSSPPVPVQLKRKQVDVFMRPNKKTRR</sequence>
<dbReference type="InterPro" id="IPR010684">
    <property type="entry name" value="RNA_pol_II_trans_fac_SIII_A"/>
</dbReference>
<feature type="compositionally biased region" description="Low complexity" evidence="1">
    <location>
        <begin position="365"/>
        <end position="379"/>
    </location>
</feature>
<evidence type="ECO:0000313" key="3">
    <source>
        <dbReference type="Proteomes" id="UP001304895"/>
    </source>
</evidence>
<feature type="region of interest" description="Disordered" evidence="1">
    <location>
        <begin position="259"/>
        <end position="414"/>
    </location>
</feature>
<evidence type="ECO:0000313" key="2">
    <source>
        <dbReference type="EMBL" id="KAK4136445.1"/>
    </source>
</evidence>